<accession>A0A1R4IUG8</accession>
<evidence type="ECO:0000313" key="1">
    <source>
        <dbReference type="EMBL" id="SJN23309.1"/>
    </source>
</evidence>
<evidence type="ECO:0000313" key="2">
    <source>
        <dbReference type="Proteomes" id="UP000195611"/>
    </source>
</evidence>
<protein>
    <submittedName>
        <fullName evidence="1">Uncharacterized protein</fullName>
    </submittedName>
</protein>
<sequence length="61" mass="6645">MNNNVELNVLNNYEEITGYDLENIAGGGVISQAGDFVSKTWKTIYDTGRDFGRSVVGALMS</sequence>
<dbReference type="Proteomes" id="UP000195611">
    <property type="component" value="Unassembled WGS sequence"/>
</dbReference>
<gene>
    <name evidence="1" type="ORF">FM115_02615</name>
</gene>
<dbReference type="AlphaFoldDB" id="A0A1R4IUG8"/>
<reference evidence="1 2" key="1">
    <citation type="submission" date="2017-02" db="EMBL/GenBank/DDBJ databases">
        <authorList>
            <person name="Peterson S.W."/>
        </authorList>
    </citation>
    <scope>NUCLEOTIDE SEQUENCE [LARGE SCALE GENOMIC DNA]</scope>
    <source>
        <strain evidence="1 2">42ea</strain>
    </source>
</reference>
<proteinExistence type="predicted"/>
<name>A0A1R4IUG8_9LACT</name>
<dbReference type="RefSeq" id="WP_087057294.1">
    <property type="nucleotide sequence ID" value="NZ_FUKW01000043.1"/>
</dbReference>
<dbReference type="EMBL" id="FUKW01000043">
    <property type="protein sequence ID" value="SJN23309.1"/>
    <property type="molecule type" value="Genomic_DNA"/>
</dbReference>
<organism evidence="1 2">
    <name type="scientific">Marinilactibacillus psychrotolerans 42ea</name>
    <dbReference type="NCBI Taxonomy" id="1255609"/>
    <lineage>
        <taxon>Bacteria</taxon>
        <taxon>Bacillati</taxon>
        <taxon>Bacillota</taxon>
        <taxon>Bacilli</taxon>
        <taxon>Lactobacillales</taxon>
        <taxon>Carnobacteriaceae</taxon>
        <taxon>Marinilactibacillus</taxon>
    </lineage>
</organism>